<geneLocation type="plasmid" evidence="1 2">
    <name>pSmeSM11c</name>
</geneLocation>
<sequence length="48" mass="5293">MPSAERDRATAQIDRLRKLVVTVCFPQFSLPIAPKGTEDISVGHSRPT</sequence>
<gene>
    <name evidence="1" type="ordered locus">SM11_pC0397</name>
</gene>
<reference evidence="1 2" key="1">
    <citation type="journal article" date="2011" name="J. Biotechnol.">
        <title>The complete genome sequence of the dominant Sinorhizobium meliloti field isolate SM11 extends the S. meliloti pan-genome.</title>
        <authorList>
            <person name="Schneiker-Bekel S."/>
            <person name="Wibberg D."/>
            <person name="Bekel T."/>
            <person name="Blom J."/>
            <person name="Linke B."/>
            <person name="Neuweger H."/>
            <person name="Stiens M."/>
            <person name="Vorholter F.J."/>
            <person name="Weidner S."/>
            <person name="Goesmann A."/>
            <person name="Puhler A."/>
            <person name="Schluter A."/>
        </authorList>
    </citation>
    <scope>NUCLEOTIDE SEQUENCE [LARGE SCALE GENOMIC DNA]</scope>
    <source>
        <strain evidence="1 2">SM11</strain>
        <plasmid evidence="2">pSmeSM11c</plasmid>
    </source>
</reference>
<dbReference type="AlphaFoldDB" id="F7XCR0"/>
<organism evidence="1 2">
    <name type="scientific">Sinorhizobium meliloti (strain SM11)</name>
    <dbReference type="NCBI Taxonomy" id="707241"/>
    <lineage>
        <taxon>Bacteria</taxon>
        <taxon>Pseudomonadati</taxon>
        <taxon>Pseudomonadota</taxon>
        <taxon>Alphaproteobacteria</taxon>
        <taxon>Hyphomicrobiales</taxon>
        <taxon>Rhizobiaceae</taxon>
        <taxon>Sinorhizobium/Ensifer group</taxon>
        <taxon>Sinorhizobium</taxon>
    </lineage>
</organism>
<dbReference type="KEGG" id="smx:SM11_pC0397"/>
<evidence type="ECO:0000313" key="2">
    <source>
        <dbReference type="Proteomes" id="UP000009045"/>
    </source>
</evidence>
<dbReference type="Proteomes" id="UP000009045">
    <property type="component" value="Plasmid pSmeSM11c"/>
</dbReference>
<dbReference type="HOGENOM" id="CLU_3157844_0_0_5"/>
<keyword evidence="1" id="KW-0614">Plasmid</keyword>
<dbReference type="EMBL" id="CP001831">
    <property type="protein sequence ID" value="AEH81470.1"/>
    <property type="molecule type" value="Genomic_DNA"/>
</dbReference>
<accession>F7XCR0</accession>
<protein>
    <submittedName>
        <fullName evidence="1">Uncharacterized protein</fullName>
    </submittedName>
</protein>
<proteinExistence type="predicted"/>
<name>F7XCR0_SINMM</name>
<evidence type="ECO:0000313" key="1">
    <source>
        <dbReference type="EMBL" id="AEH81470.1"/>
    </source>
</evidence>